<evidence type="ECO:0000313" key="2">
    <source>
        <dbReference type="Proteomes" id="UP000283576"/>
    </source>
</evidence>
<proteinExistence type="predicted"/>
<accession>A0A2T4SU39</accession>
<name>A0A2T4SU39_STAGA</name>
<dbReference type="Pfam" id="PF14166">
    <property type="entry name" value="YueH"/>
    <property type="match status" value="1"/>
</dbReference>
<sequence>MKVKNIQYNDIKSHVYIYDNKVGQCYMIALPDLNWSLELDMSLNEDELKEEIVIHLFTLLDEETASRIADDLIQWIIEN</sequence>
<protein>
    <submittedName>
        <fullName evidence="1">Uncharacterized protein</fullName>
    </submittedName>
</protein>
<dbReference type="Proteomes" id="UP000283576">
    <property type="component" value="Unassembled WGS sequence"/>
</dbReference>
<comment type="caution">
    <text evidence="1">The sequence shown here is derived from an EMBL/GenBank/DDBJ whole genome shotgun (WGS) entry which is preliminary data.</text>
</comment>
<gene>
    <name evidence="1" type="ORF">BUZ01_09765</name>
</gene>
<dbReference type="InterPro" id="IPR020260">
    <property type="entry name" value="Uncharacterised_YueH"/>
</dbReference>
<dbReference type="RefSeq" id="WP_107512852.1">
    <property type="nucleotide sequence ID" value="NZ_JAIBNF010000013.1"/>
</dbReference>
<dbReference type="AlphaFoldDB" id="A0A2T4SU39"/>
<reference evidence="1 2" key="1">
    <citation type="journal article" date="2016" name="Front. Microbiol.">
        <title>Comprehensive Phylogenetic Analysis of Bovine Non-aureus Staphylococci Species Based on Whole-Genome Sequencing.</title>
        <authorList>
            <person name="Naushad S."/>
            <person name="Barkema H.W."/>
            <person name="Luby C."/>
            <person name="Condas L.A."/>
            <person name="Nobrega D.B."/>
            <person name="Carson D.A."/>
            <person name="De Buck J."/>
        </authorList>
    </citation>
    <scope>NUCLEOTIDE SEQUENCE [LARGE SCALE GENOMIC DNA]</scope>
    <source>
        <strain evidence="1 2">SNUC 1388</strain>
    </source>
</reference>
<dbReference type="EMBL" id="QXRZ01000006">
    <property type="protein sequence ID" value="RIL42056.1"/>
    <property type="molecule type" value="Genomic_DNA"/>
</dbReference>
<organism evidence="1 2">
    <name type="scientific">Staphylococcus gallinarum</name>
    <dbReference type="NCBI Taxonomy" id="1293"/>
    <lineage>
        <taxon>Bacteria</taxon>
        <taxon>Bacillati</taxon>
        <taxon>Bacillota</taxon>
        <taxon>Bacilli</taxon>
        <taxon>Bacillales</taxon>
        <taxon>Staphylococcaceae</taxon>
        <taxon>Staphylococcus</taxon>
    </lineage>
</organism>
<evidence type="ECO:0000313" key="1">
    <source>
        <dbReference type="EMBL" id="RIL42056.1"/>
    </source>
</evidence>